<evidence type="ECO:0000313" key="1">
    <source>
        <dbReference type="EMBL" id="KAF3957344.1"/>
    </source>
</evidence>
<sequence>MEACKEALTTKANLMNRKITTKNASNQCKNDVESAIHAFLWSCNYIRPIWEEEYKWAIQEIRAMSQLIDVVGFILRENRNKDLFAMSAWSIWYRQNAMRQNQQVVSVNLVCSKKRKI</sequence>
<evidence type="ECO:0008006" key="3">
    <source>
        <dbReference type="Google" id="ProtNLM"/>
    </source>
</evidence>
<proteinExistence type="predicted"/>
<protein>
    <recommendedName>
        <fullName evidence="3">Reverse transcriptase zinc-binding domain-containing protein</fullName>
    </recommendedName>
</protein>
<dbReference type="Proteomes" id="UP000737018">
    <property type="component" value="Unassembled WGS sequence"/>
</dbReference>
<gene>
    <name evidence="1" type="ORF">CMV_017638</name>
</gene>
<organism evidence="1 2">
    <name type="scientific">Castanea mollissima</name>
    <name type="common">Chinese chestnut</name>
    <dbReference type="NCBI Taxonomy" id="60419"/>
    <lineage>
        <taxon>Eukaryota</taxon>
        <taxon>Viridiplantae</taxon>
        <taxon>Streptophyta</taxon>
        <taxon>Embryophyta</taxon>
        <taxon>Tracheophyta</taxon>
        <taxon>Spermatophyta</taxon>
        <taxon>Magnoliopsida</taxon>
        <taxon>eudicotyledons</taxon>
        <taxon>Gunneridae</taxon>
        <taxon>Pentapetalae</taxon>
        <taxon>rosids</taxon>
        <taxon>fabids</taxon>
        <taxon>Fagales</taxon>
        <taxon>Fagaceae</taxon>
        <taxon>Castanea</taxon>
    </lineage>
</organism>
<accession>A0A8J4VQD0</accession>
<name>A0A8J4VQD0_9ROSI</name>
<keyword evidence="2" id="KW-1185">Reference proteome</keyword>
<dbReference type="AlphaFoldDB" id="A0A8J4VQD0"/>
<evidence type="ECO:0000313" key="2">
    <source>
        <dbReference type="Proteomes" id="UP000737018"/>
    </source>
</evidence>
<reference evidence="1" key="1">
    <citation type="submission" date="2020-03" db="EMBL/GenBank/DDBJ databases">
        <title>Castanea mollissima Vanexum genome sequencing.</title>
        <authorList>
            <person name="Staton M."/>
        </authorList>
    </citation>
    <scope>NUCLEOTIDE SEQUENCE</scope>
    <source>
        <tissue evidence="1">Leaf</tissue>
    </source>
</reference>
<comment type="caution">
    <text evidence="1">The sequence shown here is derived from an EMBL/GenBank/DDBJ whole genome shotgun (WGS) entry which is preliminary data.</text>
</comment>
<dbReference type="EMBL" id="JRKL02002850">
    <property type="protein sequence ID" value="KAF3957344.1"/>
    <property type="molecule type" value="Genomic_DNA"/>
</dbReference>